<evidence type="ECO:0000256" key="1">
    <source>
        <dbReference type="ARBA" id="ARBA00004141"/>
    </source>
</evidence>
<organism evidence="5 6">
    <name type="scientific">Molorchus minor</name>
    <dbReference type="NCBI Taxonomy" id="1323400"/>
    <lineage>
        <taxon>Eukaryota</taxon>
        <taxon>Metazoa</taxon>
        <taxon>Ecdysozoa</taxon>
        <taxon>Arthropoda</taxon>
        <taxon>Hexapoda</taxon>
        <taxon>Insecta</taxon>
        <taxon>Pterygota</taxon>
        <taxon>Neoptera</taxon>
        <taxon>Endopterygota</taxon>
        <taxon>Coleoptera</taxon>
        <taxon>Polyphaga</taxon>
        <taxon>Cucujiformia</taxon>
        <taxon>Chrysomeloidea</taxon>
        <taxon>Cerambycidae</taxon>
        <taxon>Lamiinae</taxon>
        <taxon>Monochamini</taxon>
        <taxon>Molorchus</taxon>
    </lineage>
</organism>
<dbReference type="InterPro" id="IPR036259">
    <property type="entry name" value="MFS_trans_sf"/>
</dbReference>
<protein>
    <submittedName>
        <fullName evidence="5">Uncharacterized protein</fullName>
    </submittedName>
</protein>
<evidence type="ECO:0000313" key="5">
    <source>
        <dbReference type="EMBL" id="KAJ8962415.1"/>
    </source>
</evidence>
<accession>A0ABQ9IRT2</accession>
<dbReference type="Proteomes" id="UP001162164">
    <property type="component" value="Unassembled WGS sequence"/>
</dbReference>
<sequence>CQLPNEFPNGSYYLNQTTLDQYFPYDPLQHKWSSCEMLADNKTQPCKDFIFDDTVYGYTSVIENVRRHNLLLHQIPCLWLALWLVQLYSEKCQTGMVENHILYIPIIQVISGIIAHYLQSIIYNSKSYCRSHYIRCFSGGVCQLKGAVNQSNNFALKNSLEMVGPSKDLLQAPLVKCSSLWVYVDCPFCILYKRMEGFTICFDYSGSHIFMLLVSHGMFIPESARWLLQKQSVRGKKLIHIAAKANKVSLSDDTLNSLLASSEENYPNEKTATVLDIFKHPNLRKRALIIFFDWFANNITYYGLSWNSKQFRWKSLFKLCYIRSC</sequence>
<dbReference type="Pfam" id="PF00083">
    <property type="entry name" value="Sugar_tr"/>
    <property type="match status" value="1"/>
</dbReference>
<keyword evidence="6" id="KW-1185">Reference proteome</keyword>
<evidence type="ECO:0000256" key="3">
    <source>
        <dbReference type="ARBA" id="ARBA00022989"/>
    </source>
</evidence>
<evidence type="ECO:0000256" key="4">
    <source>
        <dbReference type="ARBA" id="ARBA00023136"/>
    </source>
</evidence>
<dbReference type="PANTHER" id="PTHR24064">
    <property type="entry name" value="SOLUTE CARRIER FAMILY 22 MEMBER"/>
    <property type="match status" value="1"/>
</dbReference>
<evidence type="ECO:0000313" key="6">
    <source>
        <dbReference type="Proteomes" id="UP001162164"/>
    </source>
</evidence>
<feature type="non-terminal residue" evidence="5">
    <location>
        <position position="1"/>
    </location>
</feature>
<proteinExistence type="predicted"/>
<dbReference type="EMBL" id="JAPWTJ010003118">
    <property type="protein sequence ID" value="KAJ8962415.1"/>
    <property type="molecule type" value="Genomic_DNA"/>
</dbReference>
<reference evidence="5" key="1">
    <citation type="journal article" date="2023" name="Insect Mol. Biol.">
        <title>Genome sequencing provides insights into the evolution of gene families encoding plant cell wall-degrading enzymes in longhorned beetles.</title>
        <authorList>
            <person name="Shin N.R."/>
            <person name="Okamura Y."/>
            <person name="Kirsch R."/>
            <person name="Pauchet Y."/>
        </authorList>
    </citation>
    <scope>NUCLEOTIDE SEQUENCE</scope>
    <source>
        <strain evidence="5">MMC_N1</strain>
    </source>
</reference>
<comment type="caution">
    <text evidence="5">The sequence shown here is derived from an EMBL/GenBank/DDBJ whole genome shotgun (WGS) entry which is preliminary data.</text>
</comment>
<gene>
    <name evidence="5" type="ORF">NQ317_008749</name>
</gene>
<keyword evidence="2" id="KW-0812">Transmembrane</keyword>
<dbReference type="Gene3D" id="1.20.1250.20">
    <property type="entry name" value="MFS general substrate transporter like domains"/>
    <property type="match status" value="1"/>
</dbReference>
<keyword evidence="4" id="KW-0472">Membrane</keyword>
<dbReference type="InterPro" id="IPR005828">
    <property type="entry name" value="MFS_sugar_transport-like"/>
</dbReference>
<comment type="subcellular location">
    <subcellularLocation>
        <location evidence="1">Membrane</location>
        <topology evidence="1">Multi-pass membrane protein</topology>
    </subcellularLocation>
</comment>
<evidence type="ECO:0000256" key="2">
    <source>
        <dbReference type="ARBA" id="ARBA00022692"/>
    </source>
</evidence>
<keyword evidence="3" id="KW-1133">Transmembrane helix</keyword>
<name>A0ABQ9IRT2_9CUCU</name>